<comment type="caution">
    <text evidence="3">The sequence shown here is derived from an EMBL/GenBank/DDBJ whole genome shotgun (WGS) entry which is preliminary data.</text>
</comment>
<protein>
    <recommendedName>
        <fullName evidence="2">Ice-binding protein C-terminal domain-containing protein</fullName>
    </recommendedName>
</protein>
<dbReference type="Proteomes" id="UP001180536">
    <property type="component" value="Unassembled WGS sequence"/>
</dbReference>
<dbReference type="Pfam" id="PF07589">
    <property type="entry name" value="PEP-CTERM"/>
    <property type="match status" value="1"/>
</dbReference>
<reference evidence="3 4" key="1">
    <citation type="submission" date="2023-07" db="EMBL/GenBank/DDBJ databases">
        <title>Sorghum-associated microbial communities from plants grown in Nebraska, USA.</title>
        <authorList>
            <person name="Schachtman D."/>
        </authorList>
    </citation>
    <scope>NUCLEOTIDE SEQUENCE [LARGE SCALE GENOMIC DNA]</scope>
    <source>
        <strain evidence="3 4">BE310</strain>
    </source>
</reference>
<dbReference type="RefSeq" id="WP_056874939.1">
    <property type="nucleotide sequence ID" value="NZ_JAVDXQ010000007.1"/>
</dbReference>
<evidence type="ECO:0000259" key="2">
    <source>
        <dbReference type="Pfam" id="PF07589"/>
    </source>
</evidence>
<sequence length="198" mass="20946">MARNLMSIKTILTSALLAIAVQSAHAAPHPLTLEAQGTGYSAGLSTQAGSALVTHSQAGFFRDEFLIHFNGLARLNAWLETSADLSLWANQGITFARAGFVGVNGSELTFEIDDLFGTRFTYGDVQPFEAKGDFLFFVEGVAGDPGVQQSAEQARFNSFSYSGGVNLEAVGELPEPASLALAGLALAGALVSMRRRSR</sequence>
<feature type="signal peptide" evidence="1">
    <location>
        <begin position="1"/>
        <end position="26"/>
    </location>
</feature>
<organism evidence="3 4">
    <name type="scientific">Pelomonas aquatica</name>
    <dbReference type="NCBI Taxonomy" id="431058"/>
    <lineage>
        <taxon>Bacteria</taxon>
        <taxon>Pseudomonadati</taxon>
        <taxon>Pseudomonadota</taxon>
        <taxon>Betaproteobacteria</taxon>
        <taxon>Burkholderiales</taxon>
        <taxon>Sphaerotilaceae</taxon>
        <taxon>Roseateles</taxon>
    </lineage>
</organism>
<dbReference type="EMBL" id="JAVDXQ010000007">
    <property type="protein sequence ID" value="MDR7299242.1"/>
    <property type="molecule type" value="Genomic_DNA"/>
</dbReference>
<accession>A0ABU1ZF27</accession>
<dbReference type="NCBIfam" id="NF038126">
    <property type="entry name" value="PEP_CTERM_FxDxF"/>
    <property type="match status" value="1"/>
</dbReference>
<evidence type="ECO:0000313" key="3">
    <source>
        <dbReference type="EMBL" id="MDR7299242.1"/>
    </source>
</evidence>
<proteinExistence type="predicted"/>
<dbReference type="InterPro" id="IPR013424">
    <property type="entry name" value="Ice-binding_C"/>
</dbReference>
<feature type="domain" description="Ice-binding protein C-terminal" evidence="2">
    <location>
        <begin position="174"/>
        <end position="196"/>
    </location>
</feature>
<gene>
    <name evidence="3" type="ORF">J2X16_004610</name>
</gene>
<feature type="chain" id="PRO_5046353409" description="Ice-binding protein C-terminal domain-containing protein" evidence="1">
    <location>
        <begin position="27"/>
        <end position="198"/>
    </location>
</feature>
<keyword evidence="1" id="KW-0732">Signal</keyword>
<name>A0ABU1ZF27_9BURK</name>
<evidence type="ECO:0000313" key="4">
    <source>
        <dbReference type="Proteomes" id="UP001180536"/>
    </source>
</evidence>
<keyword evidence="4" id="KW-1185">Reference proteome</keyword>
<evidence type="ECO:0000256" key="1">
    <source>
        <dbReference type="SAM" id="SignalP"/>
    </source>
</evidence>